<feature type="region of interest" description="Disordered" evidence="1">
    <location>
        <begin position="110"/>
        <end position="222"/>
    </location>
</feature>
<feature type="non-terminal residue" evidence="2">
    <location>
        <position position="1"/>
    </location>
</feature>
<organism evidence="2 3">
    <name type="scientific">Pristionchus mayeri</name>
    <dbReference type="NCBI Taxonomy" id="1317129"/>
    <lineage>
        <taxon>Eukaryota</taxon>
        <taxon>Metazoa</taxon>
        <taxon>Ecdysozoa</taxon>
        <taxon>Nematoda</taxon>
        <taxon>Chromadorea</taxon>
        <taxon>Rhabditida</taxon>
        <taxon>Rhabditina</taxon>
        <taxon>Diplogasteromorpha</taxon>
        <taxon>Diplogasteroidea</taxon>
        <taxon>Neodiplogasteridae</taxon>
        <taxon>Pristionchus</taxon>
    </lineage>
</organism>
<accession>A0AAN5D6P7</accession>
<feature type="compositionally biased region" description="Basic and acidic residues" evidence="1">
    <location>
        <begin position="159"/>
        <end position="168"/>
    </location>
</feature>
<gene>
    <name evidence="2" type="ORF">PMAYCL1PPCAC_27948</name>
</gene>
<dbReference type="AlphaFoldDB" id="A0AAN5D6P7"/>
<reference evidence="3" key="1">
    <citation type="submission" date="2022-10" db="EMBL/GenBank/DDBJ databases">
        <title>Genome assembly of Pristionchus species.</title>
        <authorList>
            <person name="Yoshida K."/>
            <person name="Sommer R.J."/>
        </authorList>
    </citation>
    <scope>NUCLEOTIDE SEQUENCE [LARGE SCALE GENOMIC DNA]</scope>
    <source>
        <strain evidence="3">RS5460</strain>
    </source>
</reference>
<comment type="caution">
    <text evidence="2">The sequence shown here is derived from an EMBL/GenBank/DDBJ whole genome shotgun (WGS) entry which is preliminary data.</text>
</comment>
<sequence length="222" mass="24733">LELANEKAKKEIERLQSEQRSNPFAEEMAELKKSQNMRELEGALEEAANQREVLEAQKRALKERIGWFEANWATRRSYPEMNWAHVQGNPLPPPPAVLLHPSPLFVPPGTVFPKPTPQPMPARKAFNLASQKNKPVPGSITDGAPDPVPPPPSTSSSEESARDHRKQEFPPSLLAQYGPTRPVCSSALNPPRPPKLEMLLGKPAEKEKDPPFVRRLTASDPR</sequence>
<keyword evidence="3" id="KW-1185">Reference proteome</keyword>
<feature type="region of interest" description="Disordered" evidence="1">
    <location>
        <begin position="1"/>
        <end position="22"/>
    </location>
</feature>
<proteinExistence type="predicted"/>
<feature type="compositionally biased region" description="Basic and acidic residues" evidence="1">
    <location>
        <begin position="1"/>
        <end position="17"/>
    </location>
</feature>
<evidence type="ECO:0000313" key="2">
    <source>
        <dbReference type="EMBL" id="GMR57753.1"/>
    </source>
</evidence>
<dbReference type="EMBL" id="BTRK01000006">
    <property type="protein sequence ID" value="GMR57753.1"/>
    <property type="molecule type" value="Genomic_DNA"/>
</dbReference>
<dbReference type="Proteomes" id="UP001328107">
    <property type="component" value="Unassembled WGS sequence"/>
</dbReference>
<feature type="compositionally biased region" description="Basic and acidic residues" evidence="1">
    <location>
        <begin position="203"/>
        <end position="212"/>
    </location>
</feature>
<name>A0AAN5D6P7_9BILA</name>
<protein>
    <submittedName>
        <fullName evidence="2">Uncharacterized protein</fullName>
    </submittedName>
</protein>
<evidence type="ECO:0000313" key="3">
    <source>
        <dbReference type="Proteomes" id="UP001328107"/>
    </source>
</evidence>
<evidence type="ECO:0000256" key="1">
    <source>
        <dbReference type="SAM" id="MobiDB-lite"/>
    </source>
</evidence>